<protein>
    <submittedName>
        <fullName evidence="1">Uncharacterized protein</fullName>
    </submittedName>
</protein>
<evidence type="ECO:0000313" key="1">
    <source>
        <dbReference type="EMBL" id="OPX17738.1"/>
    </source>
</evidence>
<evidence type="ECO:0000313" key="2">
    <source>
        <dbReference type="Proteomes" id="UP000191663"/>
    </source>
</evidence>
<proteinExistence type="predicted"/>
<gene>
    <name evidence="1" type="ORF">BXT86_04890</name>
</gene>
<comment type="caution">
    <text evidence="1">The sequence shown here is derived from an EMBL/GenBank/DDBJ whole genome shotgun (WGS) entry which is preliminary data.</text>
</comment>
<dbReference type="Proteomes" id="UP000191663">
    <property type="component" value="Unassembled WGS sequence"/>
</dbReference>
<dbReference type="AlphaFoldDB" id="A0A1V4QEI0"/>
<name>A0A1V4QEI0_UNCW3</name>
<dbReference type="EMBL" id="MUKB01000084">
    <property type="protein sequence ID" value="OPX17738.1"/>
    <property type="molecule type" value="Genomic_DNA"/>
</dbReference>
<sequence>MIILFLLAQVWSAYLDSSLQFIGMTQKDIAFRNDYTVKDPFRFAIIDSLLISPLASIDFVNSLNDSCWSQSMGEFLKTLIKLYGFSNTGSLKQMGFTEGLSFCNRLLDSAFAHIPEGLDSVFEELTIFSPEPTGSIEEEKQAEKEYDSLVCYLKENGTGIDYNLVFQAGAILENLIREFQLRGFSLRHRSVSGIEGGVLYYNKFDFGEVVIGDSGANIYNRDFAVIIEPGGDDTYKFSATQGRIHIIIDYQGDDRYEGRDYTAGGAKFGVSFLVDEAGDDTYIGRNFSLGSGVFGLGILIDKKGNDHYYGDTFIQGAGGFGIGILKDCEGNDVYEGCLYAQGFASTYGIGVLADKSGNDIYIIKERYLDEIRYLDHYLSLSQGFSIGFRPELSAGLGFIFDQAGNDYYLGDIFAQGSSYWYGLGAIVDGKGNDNYVAYQYAQGAGTHITIGLLIDKSGNDNYVSKGVSQGCGHDLSLGLLYDIAGDDTYCAFDLSQGAGNANGVGILMDELGNDTYAIKRTSNTQGYGNFRREYGSIGVLLDIRGRDFYCSGENSSLWQKGKYGVGVDWE</sequence>
<reference evidence="2" key="1">
    <citation type="submission" date="2017-01" db="EMBL/GenBank/DDBJ databases">
        <title>Novel pathways for hydrocarbon cycling and metabolic interdependencies in hydrothermal sediment communities.</title>
        <authorList>
            <person name="Dombrowski N."/>
            <person name="Seitz K."/>
            <person name="Teske A."/>
            <person name="Baker B."/>
        </authorList>
    </citation>
    <scope>NUCLEOTIDE SEQUENCE [LARGE SCALE GENOMIC DNA]</scope>
</reference>
<accession>A0A1V4QEI0</accession>
<organism evidence="1 2">
    <name type="scientific">candidate division WOR-3 bacterium 4484_100</name>
    <dbReference type="NCBI Taxonomy" id="1936077"/>
    <lineage>
        <taxon>Bacteria</taxon>
        <taxon>Bacteria division WOR-3</taxon>
    </lineage>
</organism>